<keyword evidence="10" id="KW-1185">Reference proteome</keyword>
<dbReference type="PANTHER" id="PTHR22930">
    <property type="match status" value="1"/>
</dbReference>
<comment type="caution">
    <text evidence="9">The sequence shown here is derived from an EMBL/GenBank/DDBJ whole genome shotgun (WGS) entry which is preliminary data.</text>
</comment>
<evidence type="ECO:0000256" key="5">
    <source>
        <dbReference type="ARBA" id="ARBA00022723"/>
    </source>
</evidence>
<evidence type="ECO:0000313" key="10">
    <source>
        <dbReference type="Proteomes" id="UP001168821"/>
    </source>
</evidence>
<evidence type="ECO:0000259" key="8">
    <source>
        <dbReference type="Pfam" id="PF13359"/>
    </source>
</evidence>
<dbReference type="GO" id="GO:0004518">
    <property type="term" value="F:nuclease activity"/>
    <property type="evidence" value="ECO:0007669"/>
    <property type="project" value="UniProtKB-KW"/>
</dbReference>
<name>A0AA38I0N5_9CUCU</name>
<dbReference type="GO" id="GO:0005634">
    <property type="term" value="C:nucleus"/>
    <property type="evidence" value="ECO:0007669"/>
    <property type="project" value="UniProtKB-SubCell"/>
</dbReference>
<keyword evidence="4" id="KW-0540">Nuclease</keyword>
<evidence type="ECO:0000256" key="6">
    <source>
        <dbReference type="ARBA" id="ARBA00022801"/>
    </source>
</evidence>
<feature type="domain" description="DDE Tnp4" evidence="8">
    <location>
        <begin position="131"/>
        <end position="212"/>
    </location>
</feature>
<keyword evidence="7" id="KW-0539">Nucleus</keyword>
<dbReference type="EMBL" id="JALNTZ010000007">
    <property type="protein sequence ID" value="KAJ3647118.1"/>
    <property type="molecule type" value="Genomic_DNA"/>
</dbReference>
<dbReference type="PANTHER" id="PTHR22930:SF85">
    <property type="entry name" value="GH03217P-RELATED"/>
    <property type="match status" value="1"/>
</dbReference>
<dbReference type="InterPro" id="IPR045249">
    <property type="entry name" value="HARBI1-like"/>
</dbReference>
<organism evidence="9 10">
    <name type="scientific">Zophobas morio</name>
    <dbReference type="NCBI Taxonomy" id="2755281"/>
    <lineage>
        <taxon>Eukaryota</taxon>
        <taxon>Metazoa</taxon>
        <taxon>Ecdysozoa</taxon>
        <taxon>Arthropoda</taxon>
        <taxon>Hexapoda</taxon>
        <taxon>Insecta</taxon>
        <taxon>Pterygota</taxon>
        <taxon>Neoptera</taxon>
        <taxon>Endopterygota</taxon>
        <taxon>Coleoptera</taxon>
        <taxon>Polyphaga</taxon>
        <taxon>Cucujiformia</taxon>
        <taxon>Tenebrionidae</taxon>
        <taxon>Zophobas</taxon>
    </lineage>
</organism>
<dbReference type="GO" id="GO:0016787">
    <property type="term" value="F:hydrolase activity"/>
    <property type="evidence" value="ECO:0007669"/>
    <property type="project" value="UniProtKB-KW"/>
</dbReference>
<evidence type="ECO:0000256" key="2">
    <source>
        <dbReference type="ARBA" id="ARBA00004123"/>
    </source>
</evidence>
<gene>
    <name evidence="9" type="ORF">Zmor_024655</name>
</gene>
<sequence length="269" mass="31242">MDVFDAYEDDLEVIEIVEMGIPRQMYTRADHFYGLPELQFFQRFRLTKPTVLHLLTLIEERLAFPTDRNQAVSPINQLLTTLRFFASGGHLSTVADYMGMHISTVSRIIRRVSDAIAKLYHHFIKMPQTLMEQRLIQNGDGGYGVRHYFFTPLLNPHTQEEQLYNEAHIRTRNVIERTFGVCKRRFPVLAYGCRLKKETVLSIIIACAVLHNIARQMGEDEPPLPADINQHELQRLIKDGQISEVNVIDNQRRGSEIRRNFITNFFGNL</sequence>
<evidence type="ECO:0000256" key="1">
    <source>
        <dbReference type="ARBA" id="ARBA00001968"/>
    </source>
</evidence>
<evidence type="ECO:0000256" key="7">
    <source>
        <dbReference type="ARBA" id="ARBA00023242"/>
    </source>
</evidence>
<proteinExistence type="inferred from homology"/>
<protein>
    <recommendedName>
        <fullName evidence="8">DDE Tnp4 domain-containing protein</fullName>
    </recommendedName>
</protein>
<comment type="subcellular location">
    <subcellularLocation>
        <location evidence="2">Nucleus</location>
    </subcellularLocation>
</comment>
<dbReference type="AlphaFoldDB" id="A0AA38I0N5"/>
<keyword evidence="5" id="KW-0479">Metal-binding</keyword>
<dbReference type="Pfam" id="PF13359">
    <property type="entry name" value="DDE_Tnp_4"/>
    <property type="match status" value="1"/>
</dbReference>
<evidence type="ECO:0000256" key="3">
    <source>
        <dbReference type="ARBA" id="ARBA00006958"/>
    </source>
</evidence>
<evidence type="ECO:0000256" key="4">
    <source>
        <dbReference type="ARBA" id="ARBA00022722"/>
    </source>
</evidence>
<comment type="cofactor">
    <cofactor evidence="1">
        <name>a divalent metal cation</name>
        <dbReference type="ChEBI" id="CHEBI:60240"/>
    </cofactor>
</comment>
<dbReference type="Proteomes" id="UP001168821">
    <property type="component" value="Unassembled WGS sequence"/>
</dbReference>
<keyword evidence="6" id="KW-0378">Hydrolase</keyword>
<dbReference type="InterPro" id="IPR027806">
    <property type="entry name" value="HARBI1_dom"/>
</dbReference>
<dbReference type="GO" id="GO:0046872">
    <property type="term" value="F:metal ion binding"/>
    <property type="evidence" value="ECO:0007669"/>
    <property type="project" value="UniProtKB-KW"/>
</dbReference>
<evidence type="ECO:0000313" key="9">
    <source>
        <dbReference type="EMBL" id="KAJ3647118.1"/>
    </source>
</evidence>
<comment type="similarity">
    <text evidence="3">Belongs to the HARBI1 family.</text>
</comment>
<reference evidence="9" key="1">
    <citation type="journal article" date="2023" name="G3 (Bethesda)">
        <title>Whole genome assemblies of Zophobas morio and Tenebrio molitor.</title>
        <authorList>
            <person name="Kaur S."/>
            <person name="Stinson S.A."/>
            <person name="diCenzo G.C."/>
        </authorList>
    </citation>
    <scope>NUCLEOTIDE SEQUENCE</scope>
    <source>
        <strain evidence="9">QUZm001</strain>
    </source>
</reference>
<accession>A0AA38I0N5</accession>